<name>A0A4V6PLS7_9GAMM</name>
<evidence type="ECO:0008006" key="3">
    <source>
        <dbReference type="Google" id="ProtNLM"/>
    </source>
</evidence>
<dbReference type="AlphaFoldDB" id="A0A4V6PLS7"/>
<dbReference type="Proteomes" id="UP000294796">
    <property type="component" value="Unassembled WGS sequence"/>
</dbReference>
<dbReference type="SUPFAM" id="SSF55729">
    <property type="entry name" value="Acyl-CoA N-acyltransferases (Nat)"/>
    <property type="match status" value="1"/>
</dbReference>
<dbReference type="Gene3D" id="3.40.630.30">
    <property type="match status" value="1"/>
</dbReference>
<dbReference type="RefSeq" id="WP_133320496.1">
    <property type="nucleotide sequence ID" value="NZ_SMTF01000001.1"/>
</dbReference>
<reference evidence="1 2" key="1">
    <citation type="submission" date="2019-03" db="EMBL/GenBank/DDBJ databases">
        <title>Luteimonas zhaokaii sp.nov., isolated from the rectal contents of Plateau pika in Yushu, Qinghai Province, China.</title>
        <authorList>
            <person name="Zhang G."/>
        </authorList>
    </citation>
    <scope>NUCLEOTIDE SEQUENCE [LARGE SCALE GENOMIC DNA]</scope>
    <source>
        <strain evidence="1 2">B9</strain>
    </source>
</reference>
<accession>A0A4V6PLS7</accession>
<sequence>MTQAATGEPGYVVEAADMARDGDAAIAVWRASLGHAEGRAAKFEWFYHSAPDGALLQLLRHGSDRDVVGTAGVGWRRMQANGRALLGGLLADMAVLSSHRMLGPALSLQRTTCERALADADLVYGFPNPNAVPVVKRLGYAHAGDMVLYVRPLHHAPYLARRMPGPMARVLGGFLDLATQARDHLRARWPGGRARAHWCEAMAADLALPEAGDGTPLQGVRSRATLDWRFRRNPLANFRLLQVCLPARGANGAWFVCHRAGDVLHIADMIIPDGASLAQCLAALSTTAYAMGCQSLSIECCLPAHETSELHRSGFRERQRRPIYVRWKDPGLAGTPLRFTAFDEDE</sequence>
<dbReference type="OrthoDB" id="5936345at2"/>
<evidence type="ECO:0000313" key="2">
    <source>
        <dbReference type="Proteomes" id="UP000294796"/>
    </source>
</evidence>
<organism evidence="1 2">
    <name type="scientific">Luteimonas aestuarii</name>
    <dbReference type="NCBI Taxonomy" id="453837"/>
    <lineage>
        <taxon>Bacteria</taxon>
        <taxon>Pseudomonadati</taxon>
        <taxon>Pseudomonadota</taxon>
        <taxon>Gammaproteobacteria</taxon>
        <taxon>Lysobacterales</taxon>
        <taxon>Lysobacteraceae</taxon>
        <taxon>Luteimonas</taxon>
    </lineage>
</organism>
<protein>
    <recommendedName>
        <fullName evidence="3">GNAT family N-acetyltransferase</fullName>
    </recommendedName>
</protein>
<comment type="caution">
    <text evidence="1">The sequence shown here is derived from an EMBL/GenBank/DDBJ whole genome shotgun (WGS) entry which is preliminary data.</text>
</comment>
<gene>
    <name evidence="1" type="ORF">E2F46_02070</name>
</gene>
<proteinExistence type="predicted"/>
<dbReference type="EMBL" id="SMTF01000001">
    <property type="protein sequence ID" value="TDK28675.1"/>
    <property type="molecule type" value="Genomic_DNA"/>
</dbReference>
<keyword evidence="2" id="KW-1185">Reference proteome</keyword>
<evidence type="ECO:0000313" key="1">
    <source>
        <dbReference type="EMBL" id="TDK28675.1"/>
    </source>
</evidence>
<dbReference type="InterPro" id="IPR016181">
    <property type="entry name" value="Acyl_CoA_acyltransferase"/>
</dbReference>